<dbReference type="AlphaFoldDB" id="A0A831A6D0"/>
<keyword evidence="6 10" id="KW-0418">Kinase</keyword>
<dbReference type="PROSITE" id="PS50109">
    <property type="entry name" value="HIS_KIN"/>
    <property type="match status" value="1"/>
</dbReference>
<dbReference type="InterPro" id="IPR011712">
    <property type="entry name" value="Sig_transdc_His_kin_sub3_dim/P"/>
</dbReference>
<dbReference type="InterPro" id="IPR003594">
    <property type="entry name" value="HATPase_dom"/>
</dbReference>
<evidence type="ECO:0000256" key="2">
    <source>
        <dbReference type="ARBA" id="ARBA00012438"/>
    </source>
</evidence>
<dbReference type="InterPro" id="IPR005467">
    <property type="entry name" value="His_kinase_dom"/>
</dbReference>
<dbReference type="Pfam" id="PF02518">
    <property type="entry name" value="HATPase_c"/>
    <property type="match status" value="1"/>
</dbReference>
<keyword evidence="4 10" id="KW-0808">Transferase</keyword>
<evidence type="ECO:0000256" key="7">
    <source>
        <dbReference type="ARBA" id="ARBA00022840"/>
    </source>
</evidence>
<dbReference type="Pfam" id="PF07730">
    <property type="entry name" value="HisKA_3"/>
    <property type="match status" value="1"/>
</dbReference>
<dbReference type="InterPro" id="IPR050482">
    <property type="entry name" value="Sensor_HK_TwoCompSys"/>
</dbReference>
<evidence type="ECO:0000256" key="6">
    <source>
        <dbReference type="ARBA" id="ARBA00022777"/>
    </source>
</evidence>
<evidence type="ECO:0000313" key="11">
    <source>
        <dbReference type="Proteomes" id="UP000013111"/>
    </source>
</evidence>
<dbReference type="GO" id="GO:0005524">
    <property type="term" value="F:ATP binding"/>
    <property type="evidence" value="ECO:0007669"/>
    <property type="project" value="UniProtKB-KW"/>
</dbReference>
<dbReference type="GO" id="GO:0046983">
    <property type="term" value="F:protein dimerization activity"/>
    <property type="evidence" value="ECO:0007669"/>
    <property type="project" value="InterPro"/>
</dbReference>
<dbReference type="GO" id="GO:0000155">
    <property type="term" value="F:phosphorelay sensor kinase activity"/>
    <property type="evidence" value="ECO:0007669"/>
    <property type="project" value="InterPro"/>
</dbReference>
<keyword evidence="8" id="KW-0902">Two-component regulatory system</keyword>
<dbReference type="Gene3D" id="1.20.5.1930">
    <property type="match status" value="1"/>
</dbReference>
<evidence type="ECO:0000256" key="4">
    <source>
        <dbReference type="ARBA" id="ARBA00022679"/>
    </source>
</evidence>
<evidence type="ECO:0000256" key="5">
    <source>
        <dbReference type="ARBA" id="ARBA00022741"/>
    </source>
</evidence>
<keyword evidence="5" id="KW-0547">Nucleotide-binding</keyword>
<evidence type="ECO:0000313" key="10">
    <source>
        <dbReference type="EMBL" id="CCO94508.1"/>
    </source>
</evidence>
<dbReference type="PANTHER" id="PTHR24421:SF10">
    <property type="entry name" value="NITRATE_NITRITE SENSOR PROTEIN NARQ"/>
    <property type="match status" value="1"/>
</dbReference>
<comment type="catalytic activity">
    <reaction evidence="1">
        <text>ATP + protein L-histidine = ADP + protein N-phospho-L-histidine.</text>
        <dbReference type="EC" id="2.7.13.3"/>
    </reaction>
</comment>
<accession>A0A831A6D0</accession>
<dbReference type="CDD" id="cd16917">
    <property type="entry name" value="HATPase_UhpB-NarQ-NarX-like"/>
    <property type="match status" value="1"/>
</dbReference>
<evidence type="ECO:0000256" key="1">
    <source>
        <dbReference type="ARBA" id="ARBA00000085"/>
    </source>
</evidence>
<dbReference type="RefSeq" id="WP_004162794.1">
    <property type="nucleotide sequence ID" value="NZ_BAYW01000024.1"/>
</dbReference>
<dbReference type="Gene3D" id="3.30.565.10">
    <property type="entry name" value="Histidine kinase-like ATPase, C-terminal domain"/>
    <property type="match status" value="1"/>
</dbReference>
<organism evidence="10 11">
    <name type="scientific">Erwinia amylovora NBRC 12687 = CFBP 1232</name>
    <dbReference type="NCBI Taxonomy" id="1219359"/>
    <lineage>
        <taxon>Bacteria</taxon>
        <taxon>Pseudomonadati</taxon>
        <taxon>Pseudomonadota</taxon>
        <taxon>Gammaproteobacteria</taxon>
        <taxon>Enterobacterales</taxon>
        <taxon>Erwiniaceae</taxon>
        <taxon>Erwinia</taxon>
    </lineage>
</organism>
<proteinExistence type="predicted"/>
<comment type="caution">
    <text evidence="10">The sequence shown here is derived from an EMBL/GenBank/DDBJ whole genome shotgun (WGS) entry which is preliminary data.</text>
</comment>
<dbReference type="PANTHER" id="PTHR24421">
    <property type="entry name" value="NITRATE/NITRITE SENSOR PROTEIN NARX-RELATED"/>
    <property type="match status" value="1"/>
</dbReference>
<dbReference type="EMBL" id="CAPB01000025">
    <property type="protein sequence ID" value="CCO94508.1"/>
    <property type="molecule type" value="Genomic_DNA"/>
</dbReference>
<dbReference type="SUPFAM" id="SSF55874">
    <property type="entry name" value="ATPase domain of HSP90 chaperone/DNA topoisomerase II/histidine kinase"/>
    <property type="match status" value="1"/>
</dbReference>
<sequence length="328" mass="35977">MTRKYANVRQANRRLRLLFACSELLCHSAQNQLAFQQTLALVVSEEKLVWLELSAPEFGVLSAGNKAGQTRWHSLLLRQPSRPPVGKLRWQGARSQLPLIKSVCAMLANALQRWRNQQQTDALLIQQERAAIAGELHDSLAQELTFQRIQLVRLRHLIDPDYTAALNIVAGIEQSLTGAGRQLRELLNNFRLTALPASLALALEQVIAPLHQHSSARITLACQFSGQLGAQQQTYVVQIVREALVNAVRHASATEISVNARPLPEGGIVIAVKDNGIGIASLEEPDGHHGLNIMNERAACLNGTLLIERRAAGGTCVSLNFTAMTEVI</sequence>
<dbReference type="GeneID" id="97606706"/>
<reference evidence="10 11" key="1">
    <citation type="submission" date="2012-11" db="EMBL/GenBank/DDBJ databases">
        <authorList>
            <person name="Linke B."/>
        </authorList>
    </citation>
    <scope>NUCLEOTIDE SEQUENCE [LARGE SCALE GENOMIC DNA]</scope>
    <source>
        <strain evidence="11">CFBP 1232</strain>
    </source>
</reference>
<gene>
    <name evidence="10" type="ORF">BN437_2598</name>
</gene>
<dbReference type="Proteomes" id="UP000013111">
    <property type="component" value="Unassembled WGS sequence"/>
</dbReference>
<dbReference type="SMART" id="SM00387">
    <property type="entry name" value="HATPase_c"/>
    <property type="match status" value="1"/>
</dbReference>
<keyword evidence="3" id="KW-0597">Phosphoprotein</keyword>
<reference evidence="10 11" key="2">
    <citation type="submission" date="2013-04" db="EMBL/GenBank/DDBJ databases">
        <title>Comparative genomics of 12 strains of Erwinia amylovora identifies a pan-genome with a large conserved core and provides insights into host specificity.</title>
        <authorList>
            <person name="Mann R.A."/>
            <person name="Smits T.H.M."/>
            <person name="Buehlmann A."/>
            <person name="Blom J."/>
            <person name="Goesmann A."/>
            <person name="Frey J.E."/>
            <person name="Plummer K.M."/>
            <person name="Beer S.V."/>
            <person name="Luck J."/>
            <person name="Duffy B."/>
            <person name="Rodoni B."/>
        </authorList>
    </citation>
    <scope>NUCLEOTIDE SEQUENCE [LARGE SCALE GENOMIC DNA]</scope>
    <source>
        <strain evidence="11">CFBP 1232</strain>
    </source>
</reference>
<feature type="domain" description="Histidine kinase" evidence="9">
    <location>
        <begin position="131"/>
        <end position="325"/>
    </location>
</feature>
<protein>
    <recommendedName>
        <fullName evidence="2">histidine kinase</fullName>
        <ecNumber evidence="2">2.7.13.3</ecNumber>
    </recommendedName>
</protein>
<dbReference type="GO" id="GO:0016020">
    <property type="term" value="C:membrane"/>
    <property type="evidence" value="ECO:0007669"/>
    <property type="project" value="InterPro"/>
</dbReference>
<name>A0A831A6D0_ERWAM</name>
<keyword evidence="7" id="KW-0067">ATP-binding</keyword>
<evidence type="ECO:0000256" key="8">
    <source>
        <dbReference type="ARBA" id="ARBA00023012"/>
    </source>
</evidence>
<evidence type="ECO:0000256" key="3">
    <source>
        <dbReference type="ARBA" id="ARBA00022553"/>
    </source>
</evidence>
<evidence type="ECO:0000259" key="9">
    <source>
        <dbReference type="PROSITE" id="PS50109"/>
    </source>
</evidence>
<dbReference type="EC" id="2.7.13.3" evidence="2"/>
<dbReference type="InterPro" id="IPR036890">
    <property type="entry name" value="HATPase_C_sf"/>
</dbReference>